<feature type="binding site" evidence="18">
    <location>
        <position position="90"/>
    </location>
    <ligand>
        <name>FMN</name>
        <dbReference type="ChEBI" id="CHEBI:58210"/>
    </ligand>
</feature>
<dbReference type="InterPro" id="IPR018517">
    <property type="entry name" value="tRNA_hU_synthase_CS"/>
</dbReference>
<dbReference type="PANTHER" id="PTHR11082">
    <property type="entry name" value="TRNA-DIHYDROURIDINE SYNTHASE"/>
    <property type="match status" value="1"/>
</dbReference>
<accession>G0VKV2</accession>
<keyword evidence="2 16" id="KW-0285">Flavoprotein</keyword>
<comment type="catalytic activity">
    <reaction evidence="9">
        <text>a 5,6-dihydrouridine in mRNA + NAD(+) = a uridine in mRNA + NADH + H(+)</text>
        <dbReference type="Rhea" id="RHEA:69851"/>
        <dbReference type="Rhea" id="RHEA-COMP:14658"/>
        <dbReference type="Rhea" id="RHEA-COMP:17789"/>
        <dbReference type="ChEBI" id="CHEBI:15378"/>
        <dbReference type="ChEBI" id="CHEBI:57540"/>
        <dbReference type="ChEBI" id="CHEBI:57945"/>
        <dbReference type="ChEBI" id="CHEBI:65315"/>
        <dbReference type="ChEBI" id="CHEBI:74443"/>
    </reaction>
    <physiologicalReaction direction="right-to-left" evidence="9">
        <dbReference type="Rhea" id="RHEA:69853"/>
    </physiologicalReaction>
</comment>
<dbReference type="STRING" id="1064592.G0VKV2"/>
<dbReference type="RefSeq" id="XP_003678478.1">
    <property type="nucleotide sequence ID" value="XM_003678430.1"/>
</dbReference>
<keyword evidence="3 16" id="KW-0288">FMN</keyword>
<dbReference type="CDD" id="cd02801">
    <property type="entry name" value="DUS_like_FMN"/>
    <property type="match status" value="1"/>
</dbReference>
<dbReference type="OMA" id="QRPHHDI"/>
<dbReference type="KEGG" id="ncs:NCAS_0J01610"/>
<evidence type="ECO:0000313" key="20">
    <source>
        <dbReference type="EMBL" id="CCC72140.1"/>
    </source>
</evidence>
<dbReference type="EC" id="1.3.1.-" evidence="16"/>
<evidence type="ECO:0000256" key="18">
    <source>
        <dbReference type="PIRSR" id="PIRSR006621-2"/>
    </source>
</evidence>
<sequence>MNTQDELPHSLIPEPRRRNDPLQLLLNGKTTTIAGPMVRYSKLPFRQLVRDYNTDIVYSPMILAREFVRNSNARLFDFSTNYKDTPLVVQVGVNNVTDLLKFVEMVAPYVDAIGINCGCPIREQVREGIGCALIYNEELLIDMVHAVKRKYGDKLRLETKIRIHDDLQRTLKLCLNLCSVGVDWLTIHGRTKVTRSSQPVKLDAIKFLTTGIHEKYPDKPVVANGDCFHLDDVKRIQEYTGVQGVMAVRGILANPALFAGYDKCPWSCIERFWYYAIEFGGLPYQLIQHHLFCMLENMNISKDLIKEMMNAKSLPQLLDWFDDHFYLKRYTDSNFGETEEIPYR</sequence>
<dbReference type="InParanoid" id="G0VKV2"/>
<feature type="binding site" evidence="18">
    <location>
        <position position="188"/>
    </location>
    <ligand>
        <name>FMN</name>
        <dbReference type="ChEBI" id="CHEBI:58210"/>
    </ligand>
</feature>
<comment type="catalytic activity">
    <reaction evidence="13">
        <text>5,6-dihydrouridine(20b) in tRNA + NAD(+) = uridine(20b) in tRNA + NADH + H(+)</text>
        <dbReference type="Rhea" id="RHEA:53352"/>
        <dbReference type="Rhea" id="RHEA-COMP:13537"/>
        <dbReference type="Rhea" id="RHEA-COMP:13538"/>
        <dbReference type="ChEBI" id="CHEBI:15378"/>
        <dbReference type="ChEBI" id="CHEBI:57540"/>
        <dbReference type="ChEBI" id="CHEBI:57945"/>
        <dbReference type="ChEBI" id="CHEBI:65315"/>
        <dbReference type="ChEBI" id="CHEBI:74443"/>
        <dbReference type="EC" id="1.3.1.90"/>
    </reaction>
    <physiologicalReaction direction="right-to-left" evidence="13">
        <dbReference type="Rhea" id="RHEA:53354"/>
    </physiologicalReaction>
</comment>
<evidence type="ECO:0000256" key="9">
    <source>
        <dbReference type="ARBA" id="ARBA00048342"/>
    </source>
</evidence>
<gene>
    <name evidence="20" type="primary">NCAS0J01610</name>
    <name evidence="20" type="ordered locus">NCAS_0J01610</name>
</gene>
<evidence type="ECO:0000256" key="8">
    <source>
        <dbReference type="ARBA" id="ARBA00023027"/>
    </source>
</evidence>
<comment type="catalytic activity">
    <reaction evidence="10">
        <text>a 5,6-dihydrouridine in mRNA + NADP(+) = a uridine in mRNA + NADPH + H(+)</text>
        <dbReference type="Rhea" id="RHEA:69855"/>
        <dbReference type="Rhea" id="RHEA-COMP:14658"/>
        <dbReference type="Rhea" id="RHEA-COMP:17789"/>
        <dbReference type="ChEBI" id="CHEBI:15378"/>
        <dbReference type="ChEBI" id="CHEBI:57783"/>
        <dbReference type="ChEBI" id="CHEBI:58349"/>
        <dbReference type="ChEBI" id="CHEBI:65315"/>
        <dbReference type="ChEBI" id="CHEBI:74443"/>
    </reaction>
    <physiologicalReaction direction="right-to-left" evidence="10">
        <dbReference type="Rhea" id="RHEA:69857"/>
    </physiologicalReaction>
</comment>
<dbReference type="eggNOG" id="KOG2335">
    <property type="taxonomic scope" value="Eukaryota"/>
</dbReference>
<dbReference type="InterPro" id="IPR001269">
    <property type="entry name" value="DUS_fam"/>
</dbReference>
<organism evidence="20 21">
    <name type="scientific">Naumovozyma castellii</name>
    <name type="common">Yeast</name>
    <name type="synonym">Saccharomyces castellii</name>
    <dbReference type="NCBI Taxonomy" id="27288"/>
    <lineage>
        <taxon>Eukaryota</taxon>
        <taxon>Fungi</taxon>
        <taxon>Dikarya</taxon>
        <taxon>Ascomycota</taxon>
        <taxon>Saccharomycotina</taxon>
        <taxon>Saccharomycetes</taxon>
        <taxon>Saccharomycetales</taxon>
        <taxon>Saccharomycetaceae</taxon>
        <taxon>Naumovozyma</taxon>
    </lineage>
</organism>
<comment type="similarity">
    <text evidence="16">Belongs to the dus family.</text>
</comment>
<dbReference type="EMBL" id="HE576761">
    <property type="protein sequence ID" value="CCC72140.1"/>
    <property type="molecule type" value="Genomic_DNA"/>
</dbReference>
<dbReference type="FunCoup" id="G0VKV2">
    <property type="interactions" value="158"/>
</dbReference>
<evidence type="ECO:0000313" key="21">
    <source>
        <dbReference type="Proteomes" id="UP000001640"/>
    </source>
</evidence>
<dbReference type="Gene3D" id="3.20.20.70">
    <property type="entry name" value="Aldolase class I"/>
    <property type="match status" value="1"/>
</dbReference>
<evidence type="ECO:0000256" key="14">
    <source>
        <dbReference type="ARBA" id="ARBA00052996"/>
    </source>
</evidence>
<keyword evidence="7 16" id="KW-0560">Oxidoreductase</keyword>
<comment type="function">
    <text evidence="16">Catalyzes the synthesis of dihydrouridine, a modified base found in the D-loop of most tRNAs.</text>
</comment>
<dbReference type="InterPro" id="IPR035587">
    <property type="entry name" value="DUS-like_FMN-bd"/>
</dbReference>
<dbReference type="AlphaFoldDB" id="G0VKV2"/>
<evidence type="ECO:0000256" key="12">
    <source>
        <dbReference type="ARBA" id="ARBA00051779"/>
    </source>
</evidence>
<dbReference type="GeneID" id="96905837"/>
<dbReference type="GO" id="GO:0102266">
    <property type="term" value="F:tRNA-dihydrouridine20a synthase activity"/>
    <property type="evidence" value="ECO:0007669"/>
    <property type="project" value="UniProtKB-EC"/>
</dbReference>
<evidence type="ECO:0000256" key="1">
    <source>
        <dbReference type="ARBA" id="ARBA00001917"/>
    </source>
</evidence>
<feature type="active site" description="Proton donor" evidence="17">
    <location>
        <position position="119"/>
    </location>
</feature>
<dbReference type="FunFam" id="3.20.20.70:FF:000159">
    <property type="entry name" value="tRNA-dihydrouridine synthase 4"/>
    <property type="match status" value="1"/>
</dbReference>
<comment type="similarity">
    <text evidence="15">Belongs to the Dus family. Dus4 subfamily.</text>
</comment>
<dbReference type="InterPro" id="IPR013785">
    <property type="entry name" value="Aldolase_TIM"/>
</dbReference>
<evidence type="ECO:0000256" key="15">
    <source>
        <dbReference type="ARBA" id="ARBA00060741"/>
    </source>
</evidence>
<evidence type="ECO:0000256" key="16">
    <source>
        <dbReference type="PIRNR" id="PIRNR006621"/>
    </source>
</evidence>
<dbReference type="GO" id="GO:0050660">
    <property type="term" value="F:flavin adenine dinucleotide binding"/>
    <property type="evidence" value="ECO:0007669"/>
    <property type="project" value="InterPro"/>
</dbReference>
<comment type="catalytic activity">
    <reaction evidence="11">
        <text>5,6-dihydrouridine(20b) in tRNA + NADP(+) = uridine(20b) in tRNA + NADPH + H(+)</text>
        <dbReference type="Rhea" id="RHEA:53356"/>
        <dbReference type="Rhea" id="RHEA-COMP:13537"/>
        <dbReference type="Rhea" id="RHEA-COMP:13538"/>
        <dbReference type="ChEBI" id="CHEBI:15378"/>
        <dbReference type="ChEBI" id="CHEBI:57783"/>
        <dbReference type="ChEBI" id="CHEBI:58349"/>
        <dbReference type="ChEBI" id="CHEBI:65315"/>
        <dbReference type="ChEBI" id="CHEBI:74443"/>
        <dbReference type="EC" id="1.3.1.90"/>
    </reaction>
    <physiologicalReaction direction="right-to-left" evidence="11">
        <dbReference type="Rhea" id="RHEA:53358"/>
    </physiologicalReaction>
</comment>
<dbReference type="SUPFAM" id="SSF51395">
    <property type="entry name" value="FMN-linked oxidoreductases"/>
    <property type="match status" value="1"/>
</dbReference>
<evidence type="ECO:0000259" key="19">
    <source>
        <dbReference type="Pfam" id="PF01207"/>
    </source>
</evidence>
<evidence type="ECO:0000256" key="13">
    <source>
        <dbReference type="ARBA" id="ARBA00051932"/>
    </source>
</evidence>
<dbReference type="PROSITE" id="PS01136">
    <property type="entry name" value="UPF0034"/>
    <property type="match status" value="1"/>
</dbReference>
<evidence type="ECO:0000256" key="7">
    <source>
        <dbReference type="ARBA" id="ARBA00023002"/>
    </source>
</evidence>
<dbReference type="PANTHER" id="PTHR11082:SF31">
    <property type="entry name" value="TRNA-DIHYDROURIDINE(20A_20B) SYNTHASE [NAD(P)+]-LIKE"/>
    <property type="match status" value="1"/>
</dbReference>
<feature type="domain" description="DUS-like FMN-binding" evidence="19">
    <location>
        <begin position="33"/>
        <end position="339"/>
    </location>
</feature>
<dbReference type="PIRSF" id="PIRSF006621">
    <property type="entry name" value="Dus"/>
    <property type="match status" value="1"/>
</dbReference>
<reference evidence="20 21" key="1">
    <citation type="journal article" date="2011" name="Proc. Natl. Acad. Sci. U.S.A.">
        <title>Evolutionary erosion of yeast sex chromosomes by mating-type switching accidents.</title>
        <authorList>
            <person name="Gordon J.L."/>
            <person name="Armisen D."/>
            <person name="Proux-Wera E."/>
            <person name="Oheigeartaigh S.S."/>
            <person name="Byrne K.P."/>
            <person name="Wolfe K.H."/>
        </authorList>
    </citation>
    <scope>NUCLEOTIDE SEQUENCE [LARGE SCALE GENOMIC DNA]</scope>
    <source>
        <strain evidence="21">ATCC 76901 / BCRC 22586 / CBS 4309 / NBRC 1992 / NRRL Y-12630</strain>
    </source>
</reference>
<keyword evidence="8" id="KW-0520">NAD</keyword>
<evidence type="ECO:0000256" key="10">
    <source>
        <dbReference type="ARBA" id="ARBA00049447"/>
    </source>
</evidence>
<evidence type="ECO:0000256" key="3">
    <source>
        <dbReference type="ARBA" id="ARBA00022643"/>
    </source>
</evidence>
<comment type="catalytic activity">
    <reaction evidence="14">
        <text>5,6-dihydrouridine(20a) in tRNA + NADP(+) = uridine(20a) in tRNA + NADPH + H(+)</text>
        <dbReference type="Rhea" id="RHEA:53344"/>
        <dbReference type="Rhea" id="RHEA-COMP:13535"/>
        <dbReference type="Rhea" id="RHEA-COMP:13536"/>
        <dbReference type="ChEBI" id="CHEBI:15378"/>
        <dbReference type="ChEBI" id="CHEBI:57783"/>
        <dbReference type="ChEBI" id="CHEBI:58349"/>
        <dbReference type="ChEBI" id="CHEBI:65315"/>
        <dbReference type="ChEBI" id="CHEBI:74443"/>
        <dbReference type="EC" id="1.3.1.90"/>
    </reaction>
    <physiologicalReaction direction="right-to-left" evidence="14">
        <dbReference type="Rhea" id="RHEA:53346"/>
    </physiologicalReaction>
</comment>
<evidence type="ECO:0000256" key="17">
    <source>
        <dbReference type="PIRSR" id="PIRSR006621-1"/>
    </source>
</evidence>
<keyword evidence="18" id="KW-0547">Nucleotide-binding</keyword>
<comment type="catalytic activity">
    <reaction evidence="12">
        <text>5,6-dihydrouridine(20a) in tRNA + NAD(+) = uridine(20a) in tRNA + NADH + H(+)</text>
        <dbReference type="Rhea" id="RHEA:53348"/>
        <dbReference type="Rhea" id="RHEA-COMP:13535"/>
        <dbReference type="Rhea" id="RHEA-COMP:13536"/>
        <dbReference type="ChEBI" id="CHEBI:15378"/>
        <dbReference type="ChEBI" id="CHEBI:57540"/>
        <dbReference type="ChEBI" id="CHEBI:57945"/>
        <dbReference type="ChEBI" id="CHEBI:65315"/>
        <dbReference type="ChEBI" id="CHEBI:74443"/>
        <dbReference type="EC" id="1.3.1.90"/>
    </reaction>
    <physiologicalReaction direction="right-to-left" evidence="12">
        <dbReference type="Rhea" id="RHEA:53350"/>
    </physiologicalReaction>
</comment>
<keyword evidence="6" id="KW-0521">NADP</keyword>
<protein>
    <recommendedName>
        <fullName evidence="16">tRNA-dihydrouridine synthase</fullName>
        <ecNumber evidence="16">1.3.1.-</ecNumber>
    </recommendedName>
</protein>
<dbReference type="GO" id="GO:0106414">
    <property type="term" value="F:mRNA dihydrouridine synthase activity"/>
    <property type="evidence" value="ECO:0007669"/>
    <property type="project" value="RHEA"/>
</dbReference>
<feature type="binding site" evidence="18">
    <location>
        <begin position="36"/>
        <end position="38"/>
    </location>
    <ligand>
        <name>FMN</name>
        <dbReference type="ChEBI" id="CHEBI:58210"/>
    </ligand>
</feature>
<evidence type="ECO:0000256" key="5">
    <source>
        <dbReference type="ARBA" id="ARBA00022694"/>
    </source>
</evidence>
<dbReference type="Proteomes" id="UP000001640">
    <property type="component" value="Chromosome 10"/>
</dbReference>
<keyword evidence="4" id="KW-0507">mRNA processing</keyword>
<comment type="cofactor">
    <cofactor evidence="1 16 18">
        <name>FMN</name>
        <dbReference type="ChEBI" id="CHEBI:58210"/>
    </cofactor>
</comment>
<evidence type="ECO:0000256" key="2">
    <source>
        <dbReference type="ARBA" id="ARBA00022630"/>
    </source>
</evidence>
<evidence type="ECO:0000256" key="4">
    <source>
        <dbReference type="ARBA" id="ARBA00022664"/>
    </source>
</evidence>
<dbReference type="GO" id="GO:0102267">
    <property type="term" value="F:tRNA-dihydrouridine20b synthase activity"/>
    <property type="evidence" value="ECO:0007669"/>
    <property type="project" value="EnsemblFungi"/>
</dbReference>
<reference key="2">
    <citation type="submission" date="2011-08" db="EMBL/GenBank/DDBJ databases">
        <title>Genome sequence of Naumovozyma castellii.</title>
        <authorList>
            <person name="Gordon J.L."/>
            <person name="Armisen D."/>
            <person name="Proux-Wera E."/>
            <person name="OhEigeartaigh S.S."/>
            <person name="Byrne K.P."/>
            <person name="Wolfe K.H."/>
        </authorList>
    </citation>
    <scope>NUCLEOTIDE SEQUENCE</scope>
    <source>
        <strain>Type strain:CBS 4309</strain>
    </source>
</reference>
<dbReference type="Pfam" id="PF01207">
    <property type="entry name" value="Dus"/>
    <property type="match status" value="1"/>
</dbReference>
<keyword evidence="21" id="KW-1185">Reference proteome</keyword>
<keyword evidence="5 16" id="KW-0819">tRNA processing</keyword>
<name>G0VKV2_NAUCA</name>
<dbReference type="GO" id="GO:0006397">
    <property type="term" value="P:mRNA processing"/>
    <property type="evidence" value="ECO:0007669"/>
    <property type="project" value="UniProtKB-KW"/>
</dbReference>
<proteinExistence type="inferred from homology"/>
<evidence type="ECO:0000256" key="6">
    <source>
        <dbReference type="ARBA" id="ARBA00022857"/>
    </source>
</evidence>
<dbReference type="OrthoDB" id="9977870at2759"/>
<evidence type="ECO:0000256" key="11">
    <source>
        <dbReference type="ARBA" id="ARBA00050434"/>
    </source>
</evidence>
<dbReference type="HOGENOM" id="CLU_013299_4_0_1"/>